<proteinExistence type="inferred from homology"/>
<reference evidence="4 5" key="1">
    <citation type="submission" date="2024-02" db="EMBL/GenBank/DDBJ databases">
        <title>De novo assembly and annotation of 12 fungi associated with fruit tree decline syndrome in Ontario, Canada.</title>
        <authorList>
            <person name="Sulman M."/>
            <person name="Ellouze W."/>
            <person name="Ilyukhin E."/>
        </authorList>
    </citation>
    <scope>NUCLEOTIDE SEQUENCE [LARGE SCALE GENOMIC DNA]</scope>
    <source>
        <strain evidence="4 5">M97-236</strain>
    </source>
</reference>
<keyword evidence="5" id="KW-1185">Reference proteome</keyword>
<evidence type="ECO:0000259" key="3">
    <source>
        <dbReference type="Pfam" id="PF00561"/>
    </source>
</evidence>
<dbReference type="InterPro" id="IPR000073">
    <property type="entry name" value="AB_hydrolase_1"/>
</dbReference>
<organism evidence="4 5">
    <name type="scientific">Nothophoma quercina</name>
    <dbReference type="NCBI Taxonomy" id="749835"/>
    <lineage>
        <taxon>Eukaryota</taxon>
        <taxon>Fungi</taxon>
        <taxon>Dikarya</taxon>
        <taxon>Ascomycota</taxon>
        <taxon>Pezizomycotina</taxon>
        <taxon>Dothideomycetes</taxon>
        <taxon>Pleosporomycetidae</taxon>
        <taxon>Pleosporales</taxon>
        <taxon>Pleosporineae</taxon>
        <taxon>Didymellaceae</taxon>
        <taxon>Nothophoma</taxon>
    </lineage>
</organism>
<evidence type="ECO:0000313" key="5">
    <source>
        <dbReference type="Proteomes" id="UP001521222"/>
    </source>
</evidence>
<evidence type="ECO:0000256" key="2">
    <source>
        <dbReference type="ARBA" id="ARBA00038334"/>
    </source>
</evidence>
<feature type="domain" description="AB hydrolase-1" evidence="3">
    <location>
        <begin position="59"/>
        <end position="305"/>
    </location>
</feature>
<dbReference type="SUPFAM" id="SSF53474">
    <property type="entry name" value="alpha/beta-Hydrolases"/>
    <property type="match status" value="1"/>
</dbReference>
<dbReference type="EMBL" id="JAKIXB020000005">
    <property type="protein sequence ID" value="KAL1608798.1"/>
    <property type="molecule type" value="Genomic_DNA"/>
</dbReference>
<sequence>MPFPRISLRIPPRSPDFANMMSSHTSTWHERIGAITTKSGEELRLGYIDKSSGTQSRGTVLLIHGFPETSYQFHHVISPLSEAGYRVVAPDYRGAGMSSKPLTGYTKTQMAEDLHTLVQDHLGIKDKIHVVGHDIGGMIAFAYASRHADDVASVIWGECPLPGTSSYEEVKATPALFHFVFHQIRDLPETLIAGKEREYLTHFYNKLAYNSAGITKEDVDVYTLAFSQPGAIRCGLEVYRSFEQDAEENKKWLEENGKVKVPSLLMMGAESGLGELAEAMAHETHDAAETLQVEASGHWIAEENPDGFVTGVLDFVGNH</sequence>
<evidence type="ECO:0000313" key="4">
    <source>
        <dbReference type="EMBL" id="KAL1608798.1"/>
    </source>
</evidence>
<keyword evidence="1" id="KW-0378">Hydrolase</keyword>
<dbReference type="Gene3D" id="3.40.50.1820">
    <property type="entry name" value="alpha/beta hydrolase"/>
    <property type="match status" value="1"/>
</dbReference>
<accession>A0ABR3RWI9</accession>
<name>A0ABR3RWI9_9PLEO</name>
<dbReference type="PRINTS" id="PR00111">
    <property type="entry name" value="ABHYDROLASE"/>
</dbReference>
<gene>
    <name evidence="4" type="ORF">SLS59_001989</name>
</gene>
<dbReference type="InterPro" id="IPR029058">
    <property type="entry name" value="AB_hydrolase_fold"/>
</dbReference>
<dbReference type="Pfam" id="PF00561">
    <property type="entry name" value="Abhydrolase_1"/>
    <property type="match status" value="1"/>
</dbReference>
<evidence type="ECO:0000256" key="1">
    <source>
        <dbReference type="ARBA" id="ARBA00022801"/>
    </source>
</evidence>
<dbReference type="PANTHER" id="PTHR43329">
    <property type="entry name" value="EPOXIDE HYDROLASE"/>
    <property type="match status" value="1"/>
</dbReference>
<comment type="similarity">
    <text evidence="2">Belongs to the AB hydrolase superfamily. Epoxide hydrolase family.</text>
</comment>
<dbReference type="PRINTS" id="PR00412">
    <property type="entry name" value="EPOXHYDRLASE"/>
</dbReference>
<comment type="caution">
    <text evidence="4">The sequence shown here is derived from an EMBL/GenBank/DDBJ whole genome shotgun (WGS) entry which is preliminary data.</text>
</comment>
<protein>
    <recommendedName>
        <fullName evidence="3">AB hydrolase-1 domain-containing protein</fullName>
    </recommendedName>
</protein>
<dbReference type="InterPro" id="IPR000639">
    <property type="entry name" value="Epox_hydrolase-like"/>
</dbReference>
<dbReference type="Proteomes" id="UP001521222">
    <property type="component" value="Unassembled WGS sequence"/>
</dbReference>